<proteinExistence type="predicted"/>
<evidence type="ECO:0000313" key="2">
    <source>
        <dbReference type="EMBL" id="KAH0468164.1"/>
    </source>
</evidence>
<keyword evidence="1" id="KW-0472">Membrane</keyword>
<keyword evidence="1" id="KW-0812">Transmembrane</keyword>
<organism evidence="2 3">
    <name type="scientific">Dendrobium chrysotoxum</name>
    <name type="common">Orchid</name>
    <dbReference type="NCBI Taxonomy" id="161865"/>
    <lineage>
        <taxon>Eukaryota</taxon>
        <taxon>Viridiplantae</taxon>
        <taxon>Streptophyta</taxon>
        <taxon>Embryophyta</taxon>
        <taxon>Tracheophyta</taxon>
        <taxon>Spermatophyta</taxon>
        <taxon>Magnoliopsida</taxon>
        <taxon>Liliopsida</taxon>
        <taxon>Asparagales</taxon>
        <taxon>Orchidaceae</taxon>
        <taxon>Epidendroideae</taxon>
        <taxon>Malaxideae</taxon>
        <taxon>Dendrobiinae</taxon>
        <taxon>Dendrobium</taxon>
    </lineage>
</organism>
<comment type="caution">
    <text evidence="2">The sequence shown here is derived from an EMBL/GenBank/DDBJ whole genome shotgun (WGS) entry which is preliminary data.</text>
</comment>
<dbReference type="AlphaFoldDB" id="A0AAV7H2Z5"/>
<dbReference type="Proteomes" id="UP000775213">
    <property type="component" value="Unassembled WGS sequence"/>
</dbReference>
<keyword evidence="1" id="KW-1133">Transmembrane helix</keyword>
<keyword evidence="3" id="KW-1185">Reference proteome</keyword>
<dbReference type="EMBL" id="JAGFBR010000004">
    <property type="protein sequence ID" value="KAH0468164.1"/>
    <property type="molecule type" value="Genomic_DNA"/>
</dbReference>
<reference evidence="2 3" key="1">
    <citation type="journal article" date="2021" name="Hortic Res">
        <title>Chromosome-scale assembly of the Dendrobium chrysotoxum genome enhances the understanding of orchid evolution.</title>
        <authorList>
            <person name="Zhang Y."/>
            <person name="Zhang G.Q."/>
            <person name="Zhang D."/>
            <person name="Liu X.D."/>
            <person name="Xu X.Y."/>
            <person name="Sun W.H."/>
            <person name="Yu X."/>
            <person name="Zhu X."/>
            <person name="Wang Z.W."/>
            <person name="Zhao X."/>
            <person name="Zhong W.Y."/>
            <person name="Chen H."/>
            <person name="Yin W.L."/>
            <person name="Huang T."/>
            <person name="Niu S.C."/>
            <person name="Liu Z.J."/>
        </authorList>
    </citation>
    <scope>NUCLEOTIDE SEQUENCE [LARGE SCALE GENOMIC DNA]</scope>
    <source>
        <strain evidence="2">Lindl</strain>
    </source>
</reference>
<evidence type="ECO:0000313" key="3">
    <source>
        <dbReference type="Proteomes" id="UP000775213"/>
    </source>
</evidence>
<evidence type="ECO:0000256" key="1">
    <source>
        <dbReference type="SAM" id="Phobius"/>
    </source>
</evidence>
<accession>A0AAV7H2Z5</accession>
<protein>
    <submittedName>
        <fullName evidence="2">Uncharacterized protein</fullName>
    </submittedName>
</protein>
<gene>
    <name evidence="2" type="ORF">IEQ34_003197</name>
</gene>
<name>A0AAV7H2Z5_DENCH</name>
<sequence length="135" mass="15847">MYMHIHPSRSQQRRIKLFFIISCKHDDPLLAACRPQPINEVQQSRKAYLIIMRLVAFILFILIPVLKINGTVNPVKPRVHSNLPEVQIIDIKFEVIRHGTNQGRFTRSRRPKKQVPTFPRLSDLFIVLFPLNKSR</sequence>
<feature type="transmembrane region" description="Helical" evidence="1">
    <location>
        <begin position="47"/>
        <end position="66"/>
    </location>
</feature>